<keyword evidence="2" id="KW-1185">Reference proteome</keyword>
<name>A0AAE9S2G9_9CAUD</name>
<gene>
    <name evidence="1" type="ORF">vBBcePLY3_00042</name>
</gene>
<protein>
    <submittedName>
        <fullName evidence="1">Uncharacterized protein</fullName>
    </submittedName>
</protein>
<evidence type="ECO:0000313" key="2">
    <source>
        <dbReference type="Proteomes" id="UP001216218"/>
    </source>
</evidence>
<sequence length="62" mass="7507">MIKIQYNKYGSEQTLNIATFEGDNCFDNFLYWFFKHDIRDYNFLEGKEYILGEIQQKGINNK</sequence>
<proteinExistence type="predicted"/>
<dbReference type="EMBL" id="ON366412">
    <property type="protein sequence ID" value="USL89553.1"/>
    <property type="molecule type" value="Genomic_DNA"/>
</dbReference>
<accession>A0AAE9S2G9</accession>
<evidence type="ECO:0000313" key="1">
    <source>
        <dbReference type="EMBL" id="USL89553.1"/>
    </source>
</evidence>
<organism evidence="1 2">
    <name type="scientific">Bacillus phage vB_BceP_LY3</name>
    <dbReference type="NCBI Taxonomy" id="2950458"/>
    <lineage>
        <taxon>Viruses</taxon>
        <taxon>Duplodnaviria</taxon>
        <taxon>Heunggongvirae</taxon>
        <taxon>Uroviricota</taxon>
        <taxon>Caudoviricetes</taxon>
        <taxon>Salasmaviridae</taxon>
        <taxon>Northropvirinae</taxon>
        <taxon>Layangcvirus</taxon>
        <taxon>Layangcvirus LY3</taxon>
    </lineage>
</organism>
<reference evidence="1" key="1">
    <citation type="submission" date="2022-04" db="EMBL/GenBank/DDBJ databases">
        <authorList>
            <person name="Yang M."/>
            <person name="Tan S."/>
        </authorList>
    </citation>
    <scope>NUCLEOTIDE SEQUENCE</scope>
</reference>
<dbReference type="Proteomes" id="UP001216218">
    <property type="component" value="Segment"/>
</dbReference>